<feature type="transmembrane region" description="Helical" evidence="1">
    <location>
        <begin position="65"/>
        <end position="86"/>
    </location>
</feature>
<proteinExistence type="predicted"/>
<keyword evidence="1" id="KW-1133">Transmembrane helix</keyword>
<keyword evidence="3" id="KW-1185">Reference proteome</keyword>
<comment type="caution">
    <text evidence="2">The sequence shown here is derived from an EMBL/GenBank/DDBJ whole genome shotgun (WGS) entry which is preliminary data.</text>
</comment>
<evidence type="ECO:0000256" key="1">
    <source>
        <dbReference type="SAM" id="Phobius"/>
    </source>
</evidence>
<dbReference type="RefSeq" id="WP_184675891.1">
    <property type="nucleotide sequence ID" value="NZ_JACHGY010000001.1"/>
</dbReference>
<feature type="transmembrane region" description="Helical" evidence="1">
    <location>
        <begin position="41"/>
        <end position="59"/>
    </location>
</feature>
<evidence type="ECO:0000313" key="2">
    <source>
        <dbReference type="EMBL" id="MBB6428603.1"/>
    </source>
</evidence>
<organism evidence="2 3">
    <name type="scientific">Algisphaera agarilytica</name>
    <dbReference type="NCBI Taxonomy" id="1385975"/>
    <lineage>
        <taxon>Bacteria</taxon>
        <taxon>Pseudomonadati</taxon>
        <taxon>Planctomycetota</taxon>
        <taxon>Phycisphaerae</taxon>
        <taxon>Phycisphaerales</taxon>
        <taxon>Phycisphaeraceae</taxon>
        <taxon>Algisphaera</taxon>
    </lineage>
</organism>
<keyword evidence="1" id="KW-0812">Transmembrane</keyword>
<reference evidence="2 3" key="1">
    <citation type="submission" date="2020-08" db="EMBL/GenBank/DDBJ databases">
        <title>Genomic Encyclopedia of Type Strains, Phase IV (KMG-IV): sequencing the most valuable type-strain genomes for metagenomic binning, comparative biology and taxonomic classification.</title>
        <authorList>
            <person name="Goeker M."/>
        </authorList>
    </citation>
    <scope>NUCLEOTIDE SEQUENCE [LARGE SCALE GENOMIC DNA]</scope>
    <source>
        <strain evidence="2 3">DSM 103725</strain>
    </source>
</reference>
<gene>
    <name evidence="2" type="ORF">HNQ40_000409</name>
</gene>
<keyword evidence="1" id="KW-0472">Membrane</keyword>
<evidence type="ECO:0000313" key="3">
    <source>
        <dbReference type="Proteomes" id="UP000541810"/>
    </source>
</evidence>
<sequence length="148" mass="16286">MNQSSALTSSPRLNKKQAHKLIHGLWKQNADAMYHRRDMKLRIIAVAGVVAMLIGLGVGDMQGLPLVQAASLVAGVLVFGGALWTASRNYKTDFNRFVVAHMADDGTFLYCPECQALMGDPNDEHVRTNPPTSCTECGSKPWKFERPK</sequence>
<dbReference type="AlphaFoldDB" id="A0A7X0H3H2"/>
<dbReference type="EMBL" id="JACHGY010000001">
    <property type="protein sequence ID" value="MBB6428603.1"/>
    <property type="molecule type" value="Genomic_DNA"/>
</dbReference>
<protein>
    <submittedName>
        <fullName evidence="2">Uncharacterized protein YjeT (DUF2065 family)</fullName>
    </submittedName>
</protein>
<dbReference type="Proteomes" id="UP000541810">
    <property type="component" value="Unassembled WGS sequence"/>
</dbReference>
<name>A0A7X0H3H2_9BACT</name>
<accession>A0A7X0H3H2</accession>